<proteinExistence type="predicted"/>
<keyword evidence="2" id="KW-1185">Reference proteome</keyword>
<gene>
    <name evidence="1" type="ORF">ATI02_6036</name>
</gene>
<accession>A0ABX4Q805</accession>
<evidence type="ECO:0000313" key="1">
    <source>
        <dbReference type="EMBL" id="PKA72930.1"/>
    </source>
</evidence>
<dbReference type="Proteomes" id="UP000232455">
    <property type="component" value="Unassembled WGS sequence"/>
</dbReference>
<dbReference type="EMBL" id="PHHE01000001">
    <property type="protein sequence ID" value="PKA72930.1"/>
    <property type="molecule type" value="Genomic_DNA"/>
</dbReference>
<name>A0ABX4Q805_9PSED</name>
<organism evidence="1 2">
    <name type="scientific">Pseudomonas baetica</name>
    <dbReference type="NCBI Taxonomy" id="674054"/>
    <lineage>
        <taxon>Bacteria</taxon>
        <taxon>Pseudomonadati</taxon>
        <taxon>Pseudomonadota</taxon>
        <taxon>Gammaproteobacteria</taxon>
        <taxon>Pseudomonadales</taxon>
        <taxon>Pseudomonadaceae</taxon>
        <taxon>Pseudomonas</taxon>
    </lineage>
</organism>
<comment type="caution">
    <text evidence="1">The sequence shown here is derived from an EMBL/GenBank/DDBJ whole genome shotgun (WGS) entry which is preliminary data.</text>
</comment>
<protein>
    <submittedName>
        <fullName evidence="1">Uncharacterized protein</fullName>
    </submittedName>
</protein>
<reference evidence="1 2" key="1">
    <citation type="submission" date="2017-11" db="EMBL/GenBank/DDBJ databases">
        <title>Genome sequencing of a diverse group of Pseudomonas species.</title>
        <authorList>
            <person name="Loper J."/>
        </authorList>
    </citation>
    <scope>NUCLEOTIDE SEQUENCE [LARGE SCALE GENOMIC DNA]</scope>
    <source>
        <strain evidence="1 2">LMG 25716</strain>
    </source>
</reference>
<sequence>MGAGQPAGDGVLSAAESLWGVNPFCGSWLASEGGLTADQFLTGCIRSNGESWLASDDTLTANHSSSNTPGSTCGSQPAGDGVLSAAESLWGVNPFCGSWLASEGGLTADQFLTGCIRSNGESWLASDDTLTANHSSSTPGSNCGSRPACWRWRAISRRVSVGCKSILWERACSRRRLPGNQLLIPNAKSTAITL</sequence>
<evidence type="ECO:0000313" key="2">
    <source>
        <dbReference type="Proteomes" id="UP000232455"/>
    </source>
</evidence>